<dbReference type="InterPro" id="IPR006385">
    <property type="entry name" value="HAD_hydro_SerB1"/>
</dbReference>
<dbReference type="SUPFAM" id="SSF51735">
    <property type="entry name" value="NAD(P)-binding Rossmann-fold domains"/>
    <property type="match status" value="1"/>
</dbReference>
<dbReference type="CDD" id="cd09071">
    <property type="entry name" value="FAR_C"/>
    <property type="match status" value="1"/>
</dbReference>
<keyword evidence="7" id="KW-1185">Reference proteome</keyword>
<dbReference type="PANTHER" id="PTHR11011">
    <property type="entry name" value="MALE STERILITY PROTEIN 2-RELATED"/>
    <property type="match status" value="1"/>
</dbReference>
<dbReference type="InterPro" id="IPR033640">
    <property type="entry name" value="FAR_C"/>
</dbReference>
<dbReference type="Pfam" id="PF07993">
    <property type="entry name" value="NAD_binding_4"/>
    <property type="match status" value="1"/>
</dbReference>
<keyword evidence="2" id="KW-0444">Lipid biosynthesis</keyword>
<name>A0ABN2EPS3_9ACTN</name>
<dbReference type="InterPro" id="IPR036412">
    <property type="entry name" value="HAD-like_sf"/>
</dbReference>
<organism evidence="6 7">
    <name type="scientific">Kribbella sancticallisti</name>
    <dbReference type="NCBI Taxonomy" id="460087"/>
    <lineage>
        <taxon>Bacteria</taxon>
        <taxon>Bacillati</taxon>
        <taxon>Actinomycetota</taxon>
        <taxon>Actinomycetes</taxon>
        <taxon>Propionibacteriales</taxon>
        <taxon>Kribbellaceae</taxon>
        <taxon>Kribbella</taxon>
    </lineage>
</organism>
<feature type="domain" description="Thioester reductase (TE)" evidence="5">
    <location>
        <begin position="14"/>
        <end position="332"/>
    </location>
</feature>
<dbReference type="EMBL" id="BAAAOS010000063">
    <property type="protein sequence ID" value="GAA1613333.1"/>
    <property type="molecule type" value="Genomic_DNA"/>
</dbReference>
<evidence type="ECO:0000256" key="1">
    <source>
        <dbReference type="ARBA" id="ARBA00005928"/>
    </source>
</evidence>
<dbReference type="Pfam" id="PF12710">
    <property type="entry name" value="HAD"/>
    <property type="match status" value="1"/>
</dbReference>
<accession>A0ABN2EPS3</accession>
<dbReference type="InterPro" id="IPR026055">
    <property type="entry name" value="FAR"/>
</dbReference>
<dbReference type="Gene3D" id="3.40.50.720">
    <property type="entry name" value="NAD(P)-binding Rossmann-like Domain"/>
    <property type="match status" value="1"/>
</dbReference>
<gene>
    <name evidence="6" type="ORF">GCM10009789_79470</name>
</gene>
<dbReference type="Pfam" id="PF03015">
    <property type="entry name" value="Sterile"/>
    <property type="match status" value="1"/>
</dbReference>
<evidence type="ECO:0000259" key="5">
    <source>
        <dbReference type="Pfam" id="PF07993"/>
    </source>
</evidence>
<feature type="domain" description="Fatty acyl-CoA reductase C-terminal" evidence="4">
    <location>
        <begin position="438"/>
        <end position="496"/>
    </location>
</feature>
<sequence length="773" mass="86190">MSLADKLAGKKVLVTGVTGFVGEALLHRIIGELPGTTVVAIIRPKGSLTGTARMAQMLKKDIFKPFYGEGTPYADADELTAARVEVVEGDLSAVPELPNDLDIVVHCAGDVSFDPPIHEAFTTNVLGTKSLLERIDESRAGTDRSIHYVHISTAYTAGRRRGAIPEAPVEHNVDWRSEAEAGMAMKARVEEASRSAAMLIRFRKESEKLHRRAGHLTAAADTERRRTEWVAKKLVETGTERARSLGWTDCYTFTKALGERVVEEFAARLPTSIVRPAIIESSLTSPHPGWIEGFKMAEPLILAYGRGELPEFPASPDSVVEIIPVDHVVGAICAVMATEPELNKPEYYHVSSGARNPLTFEQLYSGVRAYFSKHPFDLGERGAVRLPVWKFPGGDSVESMLRYGERAHKIADTIITHVPRGEKTRKYARELDVQKRRLDFLRRYMDLYAEYAQAELQFIDDNVLALHDALEGDDREKFWCDTSIVDWQHYLQEVHCPSVTDSLRRLDVVRKKRNKALAESAGTLKKVAPSDDAEIIAAFDMDGTLLSSNVIETYLWMRLPELDSHQRYGEIGAMLRKLPKLIAAERKDRGTFLRTIYRRYEGAELEQLNRIVDEVLAEHVLERLSGDAVRRIREHKAAGHRTILITGAIRPLTRPLEPLFDEIIAADLAVDDRGRCTGFLTGPPLVGESRAAWIKNRARGTSIDLSKSYAYADSHSDLPMLTTVGNPVAVSPDVSLFRAARSARWQIVDWRTPSTSSRLEIPGVQRFSGGMAR</sequence>
<keyword evidence="3" id="KW-0443">Lipid metabolism</keyword>
<dbReference type="InterPro" id="IPR013120">
    <property type="entry name" value="FAR_NAD-bd"/>
</dbReference>
<reference evidence="6 7" key="1">
    <citation type="journal article" date="2019" name="Int. J. Syst. Evol. Microbiol.">
        <title>The Global Catalogue of Microorganisms (GCM) 10K type strain sequencing project: providing services to taxonomists for standard genome sequencing and annotation.</title>
        <authorList>
            <consortium name="The Broad Institute Genomics Platform"/>
            <consortium name="The Broad Institute Genome Sequencing Center for Infectious Disease"/>
            <person name="Wu L."/>
            <person name="Ma J."/>
        </authorList>
    </citation>
    <scope>NUCLEOTIDE SEQUENCE [LARGE SCALE GENOMIC DNA]</scope>
    <source>
        <strain evidence="6 7">JCM 14969</strain>
    </source>
</reference>
<keyword evidence="6" id="KW-0378">Hydrolase</keyword>
<comment type="similarity">
    <text evidence="1">Belongs to the fatty acyl-CoA reductase family.</text>
</comment>
<evidence type="ECO:0000256" key="2">
    <source>
        <dbReference type="ARBA" id="ARBA00022516"/>
    </source>
</evidence>
<evidence type="ECO:0000313" key="7">
    <source>
        <dbReference type="Proteomes" id="UP001500393"/>
    </source>
</evidence>
<proteinExistence type="inferred from homology"/>
<dbReference type="SUPFAM" id="SSF56784">
    <property type="entry name" value="HAD-like"/>
    <property type="match status" value="1"/>
</dbReference>
<comment type="caution">
    <text evidence="6">The sequence shown here is derived from an EMBL/GenBank/DDBJ whole genome shotgun (WGS) entry which is preliminary data.</text>
</comment>
<dbReference type="PANTHER" id="PTHR11011:SF45">
    <property type="entry name" value="FATTY ACYL-COA REDUCTASE CG8306-RELATED"/>
    <property type="match status" value="1"/>
</dbReference>
<dbReference type="RefSeq" id="WP_344221923.1">
    <property type="nucleotide sequence ID" value="NZ_BAAAOS010000063.1"/>
</dbReference>
<dbReference type="Proteomes" id="UP001500393">
    <property type="component" value="Unassembled WGS sequence"/>
</dbReference>
<protein>
    <submittedName>
        <fullName evidence="6">HAD-IB family hydrolase</fullName>
    </submittedName>
</protein>
<dbReference type="NCBIfam" id="TIGR01490">
    <property type="entry name" value="HAD-SF-IB-hyp1"/>
    <property type="match status" value="1"/>
</dbReference>
<evidence type="ECO:0000259" key="4">
    <source>
        <dbReference type="Pfam" id="PF03015"/>
    </source>
</evidence>
<evidence type="ECO:0000313" key="6">
    <source>
        <dbReference type="EMBL" id="GAA1613333.1"/>
    </source>
</evidence>
<dbReference type="InterPro" id="IPR036291">
    <property type="entry name" value="NAD(P)-bd_dom_sf"/>
</dbReference>
<dbReference type="NCBIfam" id="TIGR01488">
    <property type="entry name" value="HAD-SF-IB"/>
    <property type="match status" value="1"/>
</dbReference>
<dbReference type="InterPro" id="IPR023214">
    <property type="entry name" value="HAD_sf"/>
</dbReference>
<dbReference type="Gene3D" id="1.20.1440.100">
    <property type="entry name" value="SG protein - dephosphorylation function"/>
    <property type="match status" value="1"/>
</dbReference>
<dbReference type="Gene3D" id="3.40.50.1000">
    <property type="entry name" value="HAD superfamily/HAD-like"/>
    <property type="match status" value="1"/>
</dbReference>
<evidence type="ECO:0000256" key="3">
    <source>
        <dbReference type="ARBA" id="ARBA00023098"/>
    </source>
</evidence>
<dbReference type="GO" id="GO:0016787">
    <property type="term" value="F:hydrolase activity"/>
    <property type="evidence" value="ECO:0007669"/>
    <property type="project" value="UniProtKB-KW"/>
</dbReference>